<dbReference type="InterPro" id="IPR052902">
    <property type="entry name" value="ABC-2_transporter"/>
</dbReference>
<evidence type="ECO:0000256" key="1">
    <source>
        <dbReference type="ARBA" id="ARBA00004141"/>
    </source>
</evidence>
<keyword evidence="2 5" id="KW-0812">Transmembrane</keyword>
<dbReference type="Proteomes" id="UP001597458">
    <property type="component" value="Unassembled WGS sequence"/>
</dbReference>
<name>A0ABW5PQ80_9BACI</name>
<dbReference type="InterPro" id="IPR013525">
    <property type="entry name" value="ABC2_TM"/>
</dbReference>
<feature type="transmembrane region" description="Helical" evidence="5">
    <location>
        <begin position="190"/>
        <end position="212"/>
    </location>
</feature>
<feature type="transmembrane region" description="Helical" evidence="5">
    <location>
        <begin position="233"/>
        <end position="256"/>
    </location>
</feature>
<proteinExistence type="predicted"/>
<evidence type="ECO:0000313" key="7">
    <source>
        <dbReference type="EMBL" id="MFD2617025.1"/>
    </source>
</evidence>
<comment type="caution">
    <text evidence="7">The sequence shown here is derived from an EMBL/GenBank/DDBJ whole genome shotgun (WGS) entry which is preliminary data.</text>
</comment>
<evidence type="ECO:0000259" key="6">
    <source>
        <dbReference type="Pfam" id="PF12698"/>
    </source>
</evidence>
<feature type="transmembrane region" description="Helical" evidence="5">
    <location>
        <begin position="268"/>
        <end position="289"/>
    </location>
</feature>
<evidence type="ECO:0000256" key="2">
    <source>
        <dbReference type="ARBA" id="ARBA00022692"/>
    </source>
</evidence>
<sequence length="386" mass="43157">MSIFISIVLTSIKRNIRDRKNVIFLLLFPILLTFILGNALSSVDVGNEAAASLHTKLALVNQDDNGMVSKQYEQFLKSKEIKDIVTTRPISTINNARIQLKQENVDAIVYIPKGFSYAIENGKSKQMQVIVSGNTEGDIIKDLTESFLSRVKSHVVLAEMGKHVIDTQMPPIIYDHPLKVSGKLPKAIDYYAVTMLIMIIMYSANLGKGLVANFHYSSLGSRIRTLPIHPMKFFLGQAVGELLTVAAQIVILIFFFKFAFHANLGDHMTHLILTCFLLGLITILIGIAFSLWFNPHAADRILNIQIPILTFLAGGYVKLPDSNTLLNFLQNIMPNALAQSIIFQDIYGRHNAQGIHELINLFICLVVIFIIVIVGLRRKKYGSFCK</sequence>
<dbReference type="PANTHER" id="PTHR43027:SF1">
    <property type="entry name" value="DOXORUBICIN RESISTANCE ABC TRANSPORTER PERMEASE PROTEIN DRRC-RELATED"/>
    <property type="match status" value="1"/>
</dbReference>
<organism evidence="7 8">
    <name type="scientific">Terrilactibacillus laevilacticus</name>
    <dbReference type="NCBI Taxonomy" id="1380157"/>
    <lineage>
        <taxon>Bacteria</taxon>
        <taxon>Bacillati</taxon>
        <taxon>Bacillota</taxon>
        <taxon>Bacilli</taxon>
        <taxon>Bacillales</taxon>
        <taxon>Bacillaceae</taxon>
        <taxon>Terrilactibacillus</taxon>
    </lineage>
</organism>
<evidence type="ECO:0000256" key="4">
    <source>
        <dbReference type="ARBA" id="ARBA00023136"/>
    </source>
</evidence>
<gene>
    <name evidence="7" type="ORF">ACFSTF_06820</name>
</gene>
<keyword evidence="8" id="KW-1185">Reference proteome</keyword>
<accession>A0ABW5PQ80</accession>
<evidence type="ECO:0000256" key="5">
    <source>
        <dbReference type="SAM" id="Phobius"/>
    </source>
</evidence>
<feature type="transmembrane region" description="Helical" evidence="5">
    <location>
        <begin position="21"/>
        <end position="40"/>
    </location>
</feature>
<dbReference type="PANTHER" id="PTHR43027">
    <property type="entry name" value="DOXORUBICIN RESISTANCE ABC TRANSPORTER PERMEASE PROTEIN DRRC-RELATED"/>
    <property type="match status" value="1"/>
</dbReference>
<protein>
    <submittedName>
        <fullName evidence="7">ABC transporter permease</fullName>
    </submittedName>
</protein>
<reference evidence="8" key="1">
    <citation type="journal article" date="2019" name="Int. J. Syst. Evol. Microbiol.">
        <title>The Global Catalogue of Microorganisms (GCM) 10K type strain sequencing project: providing services to taxonomists for standard genome sequencing and annotation.</title>
        <authorList>
            <consortium name="The Broad Institute Genomics Platform"/>
            <consortium name="The Broad Institute Genome Sequencing Center for Infectious Disease"/>
            <person name="Wu L."/>
            <person name="Ma J."/>
        </authorList>
    </citation>
    <scope>NUCLEOTIDE SEQUENCE [LARGE SCALE GENOMIC DNA]</scope>
    <source>
        <strain evidence="8">TISTR 2241</strain>
    </source>
</reference>
<evidence type="ECO:0000313" key="8">
    <source>
        <dbReference type="Proteomes" id="UP001597458"/>
    </source>
</evidence>
<keyword evidence="3 5" id="KW-1133">Transmembrane helix</keyword>
<keyword evidence="4 5" id="KW-0472">Membrane</keyword>
<feature type="transmembrane region" description="Helical" evidence="5">
    <location>
        <begin position="358"/>
        <end position="376"/>
    </location>
</feature>
<feature type="domain" description="ABC-2 type transporter transmembrane" evidence="6">
    <location>
        <begin position="23"/>
        <end position="373"/>
    </location>
</feature>
<dbReference type="Gene3D" id="3.40.1710.10">
    <property type="entry name" value="abc type-2 transporter like domain"/>
    <property type="match status" value="1"/>
</dbReference>
<dbReference type="EMBL" id="JBHUMR010000008">
    <property type="protein sequence ID" value="MFD2617025.1"/>
    <property type="molecule type" value="Genomic_DNA"/>
</dbReference>
<evidence type="ECO:0000256" key="3">
    <source>
        <dbReference type="ARBA" id="ARBA00022989"/>
    </source>
</evidence>
<feature type="transmembrane region" description="Helical" evidence="5">
    <location>
        <begin position="301"/>
        <end position="319"/>
    </location>
</feature>
<dbReference type="RefSeq" id="WP_181406315.1">
    <property type="nucleotide sequence ID" value="NZ_JBHUMR010000008.1"/>
</dbReference>
<comment type="subcellular location">
    <subcellularLocation>
        <location evidence="1">Membrane</location>
        <topology evidence="1">Multi-pass membrane protein</topology>
    </subcellularLocation>
</comment>
<dbReference type="Pfam" id="PF12698">
    <property type="entry name" value="ABC2_membrane_3"/>
    <property type="match status" value="1"/>
</dbReference>